<dbReference type="EMBL" id="DSZU01000143">
    <property type="protein sequence ID" value="HGV55956.1"/>
    <property type="molecule type" value="Genomic_DNA"/>
</dbReference>
<feature type="coiled-coil region" evidence="1">
    <location>
        <begin position="70"/>
        <end position="111"/>
    </location>
</feature>
<sequence length="245" mass="27817">MEALRAPEEVEKEMETWRVITLADIYRALRAHPEWTQELRKVLLTEELLNLPIVFKKFVEEEFQPLRKDVDDLKKKVDKIEGDVEKLKVDVEKLKVDVEKLKVDVEKLKVDVGWLKGGFMELQVRDRVGAFFGKLLKRARLLDSSDLADLLYDAAGQGLITQEEAEDALRVDAVVRGQLRSDGLKEVLIAAEISFVVDRVDVERAKKRAEIISRALSQPTIPAVIGKEFTEGAKEASQELSVLII</sequence>
<organism evidence="2">
    <name type="scientific">Caldimicrobium thiodismutans</name>
    <dbReference type="NCBI Taxonomy" id="1653476"/>
    <lineage>
        <taxon>Bacteria</taxon>
        <taxon>Pseudomonadati</taxon>
        <taxon>Thermodesulfobacteriota</taxon>
        <taxon>Thermodesulfobacteria</taxon>
        <taxon>Thermodesulfobacteriales</taxon>
        <taxon>Thermodesulfobacteriaceae</taxon>
        <taxon>Caldimicrobium</taxon>
    </lineage>
</organism>
<comment type="caution">
    <text evidence="2">The sequence shown here is derived from an EMBL/GenBank/DDBJ whole genome shotgun (WGS) entry which is preliminary data.</text>
</comment>
<accession>A0A832GQJ3</accession>
<dbReference type="AlphaFoldDB" id="A0A832GQJ3"/>
<name>A0A832GQJ3_9BACT</name>
<evidence type="ECO:0000256" key="1">
    <source>
        <dbReference type="SAM" id="Coils"/>
    </source>
</evidence>
<evidence type="ECO:0000313" key="2">
    <source>
        <dbReference type="EMBL" id="HGV55956.1"/>
    </source>
</evidence>
<proteinExistence type="predicted"/>
<evidence type="ECO:0008006" key="3">
    <source>
        <dbReference type="Google" id="ProtNLM"/>
    </source>
</evidence>
<gene>
    <name evidence="2" type="ORF">ENT73_07775</name>
</gene>
<keyword evidence="1" id="KW-0175">Coiled coil</keyword>
<dbReference type="Gene3D" id="1.20.5.170">
    <property type="match status" value="1"/>
</dbReference>
<reference evidence="2" key="1">
    <citation type="journal article" date="2020" name="mSystems">
        <title>Genome- and Community-Level Interaction Insights into Carbon Utilization and Element Cycling Functions of Hydrothermarchaeota in Hydrothermal Sediment.</title>
        <authorList>
            <person name="Zhou Z."/>
            <person name="Liu Y."/>
            <person name="Xu W."/>
            <person name="Pan J."/>
            <person name="Luo Z.H."/>
            <person name="Li M."/>
        </authorList>
    </citation>
    <scope>NUCLEOTIDE SEQUENCE [LARGE SCALE GENOMIC DNA]</scope>
    <source>
        <strain evidence="2">SpSt-605</strain>
    </source>
</reference>
<protein>
    <recommendedName>
        <fullName evidence="3">DUF1640 domain-containing protein</fullName>
    </recommendedName>
</protein>